<protein>
    <recommendedName>
        <fullName evidence="3">IrrE N-terminal-like domain-containing protein</fullName>
    </recommendedName>
</protein>
<dbReference type="EMBL" id="FCNP01000051">
    <property type="protein sequence ID" value="CVI64303.1"/>
    <property type="molecule type" value="Genomic_DNA"/>
</dbReference>
<dbReference type="Proteomes" id="UP000192140">
    <property type="component" value="Unassembled WGS sequence"/>
</dbReference>
<keyword evidence="2" id="KW-1185">Reference proteome</keyword>
<dbReference type="AlphaFoldDB" id="A0A1S7UBN5"/>
<name>A0A1S7UBN5_9HYPH</name>
<organism evidence="1 2">
    <name type="scientific">Agrobacterium deltaense NCPPB 1641</name>
    <dbReference type="NCBI Taxonomy" id="1183425"/>
    <lineage>
        <taxon>Bacteria</taxon>
        <taxon>Pseudomonadati</taxon>
        <taxon>Pseudomonadota</taxon>
        <taxon>Alphaproteobacteria</taxon>
        <taxon>Hyphomicrobiales</taxon>
        <taxon>Rhizobiaceae</taxon>
        <taxon>Rhizobium/Agrobacterium group</taxon>
        <taxon>Agrobacterium</taxon>
    </lineage>
</organism>
<comment type="caution">
    <text evidence="1">The sequence shown here is derived from an EMBL/GenBank/DDBJ whole genome shotgun (WGS) entry which is preliminary data.</text>
</comment>
<evidence type="ECO:0000313" key="1">
    <source>
        <dbReference type="EMBL" id="CVI64303.1"/>
    </source>
</evidence>
<gene>
    <name evidence="1" type="ORF">AGR7A_pTi0046</name>
</gene>
<proteinExistence type="predicted"/>
<dbReference type="Pfam" id="PF10463">
    <property type="entry name" value="Peptidase_U49"/>
    <property type="match status" value="1"/>
</dbReference>
<evidence type="ECO:0008006" key="3">
    <source>
        <dbReference type="Google" id="ProtNLM"/>
    </source>
</evidence>
<sequence length="133" mass="14880">MLHECGHLVLGHLETTALMHQQEREADGWAVSWILDKVAADDQRDFRTLAICVAFIWIGLIDAVRQATSTHPPAAQRFADAFNKFGNVSTDSPALELSYYALKAFFDPATDLPQAENARDGFIDRLIDYGRQT</sequence>
<dbReference type="InterPro" id="IPR019504">
    <property type="entry name" value="Peptidase_U49_Lit_pept"/>
</dbReference>
<evidence type="ECO:0000313" key="2">
    <source>
        <dbReference type="Proteomes" id="UP000192140"/>
    </source>
</evidence>
<reference evidence="1" key="1">
    <citation type="submission" date="2016-01" db="EMBL/GenBank/DDBJ databases">
        <authorList>
            <person name="Regsiter A."/>
            <person name="william w."/>
        </authorList>
    </citation>
    <scope>NUCLEOTIDE SEQUENCE</scope>
    <source>
        <strain evidence="1">NCPPB 1641</strain>
    </source>
</reference>
<accession>A0A1S7UBN5</accession>